<feature type="compositionally biased region" description="Acidic residues" evidence="14">
    <location>
        <begin position="665"/>
        <end position="681"/>
    </location>
</feature>
<comment type="caution">
    <text evidence="17">The sequence shown here is derived from an EMBL/GenBank/DDBJ whole genome shotgun (WGS) entry which is preliminary data.</text>
</comment>
<keyword evidence="10" id="KW-0472">Membrane</keyword>
<dbReference type="InterPro" id="IPR000742">
    <property type="entry name" value="EGF"/>
</dbReference>
<dbReference type="InterPro" id="IPR003599">
    <property type="entry name" value="Ig_sub"/>
</dbReference>
<evidence type="ECO:0000259" key="15">
    <source>
        <dbReference type="PROSITE" id="PS50026"/>
    </source>
</evidence>
<feature type="region of interest" description="Disordered" evidence="14">
    <location>
        <begin position="498"/>
        <end position="533"/>
    </location>
</feature>
<dbReference type="SMART" id="SM00409">
    <property type="entry name" value="IG"/>
    <property type="match status" value="1"/>
</dbReference>
<reference evidence="17" key="1">
    <citation type="submission" date="2021-11" db="EMBL/GenBank/DDBJ databases">
        <authorList>
            <person name="Schell T."/>
        </authorList>
    </citation>
    <scope>NUCLEOTIDE SEQUENCE</scope>
    <source>
        <strain evidence="17">M5</strain>
    </source>
</reference>
<keyword evidence="6 13" id="KW-0245">EGF-like domain</keyword>
<dbReference type="SMART" id="SM00408">
    <property type="entry name" value="IGc2"/>
    <property type="match status" value="1"/>
</dbReference>
<feature type="compositionally biased region" description="Low complexity" evidence="14">
    <location>
        <begin position="36"/>
        <end position="51"/>
    </location>
</feature>
<feature type="region of interest" description="Disordered" evidence="14">
    <location>
        <begin position="659"/>
        <end position="681"/>
    </location>
</feature>
<evidence type="ECO:0000256" key="7">
    <source>
        <dbReference type="ARBA" id="ARBA00022692"/>
    </source>
</evidence>
<evidence type="ECO:0008006" key="19">
    <source>
        <dbReference type="Google" id="ProtNLM"/>
    </source>
</evidence>
<evidence type="ECO:0000256" key="9">
    <source>
        <dbReference type="ARBA" id="ARBA00023030"/>
    </source>
</evidence>
<feature type="compositionally biased region" description="Pro residues" evidence="14">
    <location>
        <begin position="65"/>
        <end position="75"/>
    </location>
</feature>
<feature type="compositionally biased region" description="Polar residues" evidence="14">
    <location>
        <begin position="275"/>
        <end position="295"/>
    </location>
</feature>
<dbReference type="Gene3D" id="2.10.25.10">
    <property type="entry name" value="Laminin"/>
    <property type="match status" value="1"/>
</dbReference>
<dbReference type="InterPro" id="IPR003598">
    <property type="entry name" value="Ig_sub2"/>
</dbReference>
<evidence type="ECO:0000256" key="3">
    <source>
        <dbReference type="ARBA" id="ARBA00008216"/>
    </source>
</evidence>
<accession>A0A8J2RWA5</accession>
<dbReference type="Pfam" id="PF07679">
    <property type="entry name" value="I-set"/>
    <property type="match status" value="1"/>
</dbReference>
<feature type="disulfide bond" evidence="13">
    <location>
        <begin position="568"/>
        <end position="577"/>
    </location>
</feature>
<dbReference type="EMBL" id="CAKKLH010000283">
    <property type="protein sequence ID" value="CAH0108387.1"/>
    <property type="molecule type" value="Genomic_DNA"/>
</dbReference>
<dbReference type="PROSITE" id="PS50026">
    <property type="entry name" value="EGF_3"/>
    <property type="match status" value="1"/>
</dbReference>
<dbReference type="SMART" id="SM00181">
    <property type="entry name" value="EGF"/>
    <property type="match status" value="1"/>
</dbReference>
<evidence type="ECO:0000256" key="6">
    <source>
        <dbReference type="ARBA" id="ARBA00022536"/>
    </source>
</evidence>
<keyword evidence="9" id="KW-0339">Growth factor</keyword>
<feature type="compositionally biased region" description="Polar residues" evidence="14">
    <location>
        <begin position="78"/>
        <end position="87"/>
    </location>
</feature>
<dbReference type="PROSITE" id="PS00022">
    <property type="entry name" value="EGF_1"/>
    <property type="match status" value="1"/>
</dbReference>
<comment type="similarity">
    <text evidence="3">Belongs to the neuregulin family.</text>
</comment>
<proteinExistence type="inferred from homology"/>
<dbReference type="OrthoDB" id="6374593at2759"/>
<sequence length="681" mass="73461">MASASTLVSTTDNKSGQCPRPPRLRPSPPDDRQSIDDNNNSNNRMTNPRINTIHSVVIVSDTGPPAAPPPHPPIPNSARKNPSSNCNSSERIWWPRWDFSFTSKLSRQSVGDRWLALILLLVMLSALPNSCSSAATIHHHPQSPSVTGRGGRGPHRHHNNNNLPSTTTTTTTTTPSRILNECPWLEWESNSVMLSDNNVVAAGHEADVAGTRAYMAPVVFEGKARSRSDGPVYRVTFDVVTVYKGEVALTGSQVRLEFKSTTTQPTAATTTILPQRSKSLRSLSHNSATTRSRTLSAGRRISASNRNSDVVGLGSSSGRRRQQGQQQQQQQHHHHHRHQHHNTRECLVTAEIRTGRRYLVFAAHWGPNNFTAFGSPLVHTKKSLKDVRSTLCPRCARSPVAYGLEESVTVKKQQRLILRCRTRGNPVPGVVWYKDGKPLNAASKRVRIKTKRRRSTLRIRCVKEEDAGLYECRPTNVIGTGTASRSKVTVVKVTAVPSSSSSSSLSDSSSSPPSSKLSASLRPVNGSSSSTGSSLWPLIALPCPIDSFCLNGGTCKYYEAVGELVCQCAEGYKGQRCENKDIYNLGKGGKCRGGGGRMVGTKCVPTYGGGSVAGIGGGTSGSLLGPTAAAGWAAVPNSNNQLTWWHWIQASSGHINGANNYDPTAADDGDDQNCGGDDDDD</sequence>
<comment type="caution">
    <text evidence="13">Lacks conserved residue(s) required for the propagation of feature annotation.</text>
</comment>
<feature type="region of interest" description="Disordered" evidence="14">
    <location>
        <begin position="135"/>
        <end position="175"/>
    </location>
</feature>
<dbReference type="SUPFAM" id="SSF57196">
    <property type="entry name" value="EGF/Laminin"/>
    <property type="match status" value="1"/>
</dbReference>
<feature type="disulfide bond" evidence="13">
    <location>
        <begin position="549"/>
        <end position="566"/>
    </location>
</feature>
<feature type="compositionally biased region" description="Low complexity" evidence="14">
    <location>
        <begin position="160"/>
        <end position="174"/>
    </location>
</feature>
<keyword evidence="4" id="KW-1003">Cell membrane</keyword>
<evidence type="ECO:0000259" key="16">
    <source>
        <dbReference type="PROSITE" id="PS50835"/>
    </source>
</evidence>
<evidence type="ECO:0000256" key="5">
    <source>
        <dbReference type="ARBA" id="ARBA00022525"/>
    </source>
</evidence>
<feature type="domain" description="Ig-like" evidence="16">
    <location>
        <begin position="393"/>
        <end position="489"/>
    </location>
</feature>
<comment type="subcellular location">
    <subcellularLocation>
        <location evidence="1">Cell membrane</location>
        <topology evidence="1">Single-pass type I membrane protein</topology>
    </subcellularLocation>
    <subcellularLocation>
        <location evidence="2">Secreted</location>
    </subcellularLocation>
</comment>
<evidence type="ECO:0000256" key="10">
    <source>
        <dbReference type="ARBA" id="ARBA00023136"/>
    </source>
</evidence>
<evidence type="ECO:0000256" key="14">
    <source>
        <dbReference type="SAM" id="MobiDB-lite"/>
    </source>
</evidence>
<keyword evidence="11 13" id="KW-1015">Disulfide bond</keyword>
<keyword evidence="5" id="KW-0964">Secreted</keyword>
<dbReference type="PANTHER" id="PTHR11100">
    <property type="entry name" value="HEREGULIN-NEUREGULIN FAMILY MEMBER"/>
    <property type="match status" value="1"/>
</dbReference>
<keyword evidence="18" id="KW-1185">Reference proteome</keyword>
<feature type="region of interest" description="Disordered" evidence="14">
    <location>
        <begin position="275"/>
        <end position="345"/>
    </location>
</feature>
<dbReference type="Gene3D" id="2.60.40.10">
    <property type="entry name" value="Immunoglobulins"/>
    <property type="match status" value="1"/>
</dbReference>
<keyword evidence="8" id="KW-1133">Transmembrane helix</keyword>
<evidence type="ECO:0000256" key="8">
    <source>
        <dbReference type="ARBA" id="ARBA00022989"/>
    </source>
</evidence>
<evidence type="ECO:0000313" key="17">
    <source>
        <dbReference type="EMBL" id="CAH0108387.1"/>
    </source>
</evidence>
<dbReference type="InterPro" id="IPR013783">
    <property type="entry name" value="Ig-like_fold"/>
</dbReference>
<dbReference type="GO" id="GO:0007399">
    <property type="term" value="P:nervous system development"/>
    <property type="evidence" value="ECO:0007669"/>
    <property type="project" value="InterPro"/>
</dbReference>
<dbReference type="AlphaFoldDB" id="A0A8J2RWA5"/>
<dbReference type="InterPro" id="IPR007110">
    <property type="entry name" value="Ig-like_dom"/>
</dbReference>
<dbReference type="CDD" id="cd00054">
    <property type="entry name" value="EGF_CA"/>
    <property type="match status" value="1"/>
</dbReference>
<keyword evidence="7" id="KW-0812">Transmembrane</keyword>
<evidence type="ECO:0000256" key="12">
    <source>
        <dbReference type="ARBA" id="ARBA00023319"/>
    </source>
</evidence>
<evidence type="ECO:0000256" key="2">
    <source>
        <dbReference type="ARBA" id="ARBA00004613"/>
    </source>
</evidence>
<dbReference type="Proteomes" id="UP000789390">
    <property type="component" value="Unassembled WGS sequence"/>
</dbReference>
<feature type="domain" description="EGF-like" evidence="15">
    <location>
        <begin position="539"/>
        <end position="578"/>
    </location>
</feature>
<dbReference type="SUPFAM" id="SSF48726">
    <property type="entry name" value="Immunoglobulin"/>
    <property type="match status" value="1"/>
</dbReference>
<feature type="compositionally biased region" description="Polar residues" evidence="14">
    <location>
        <begin position="1"/>
        <end position="16"/>
    </location>
</feature>
<feature type="region of interest" description="Disordered" evidence="14">
    <location>
        <begin position="1"/>
        <end position="87"/>
    </location>
</feature>
<dbReference type="PROSITE" id="PS01186">
    <property type="entry name" value="EGF_2"/>
    <property type="match status" value="1"/>
</dbReference>
<dbReference type="PROSITE" id="PS50835">
    <property type="entry name" value="IG_LIKE"/>
    <property type="match status" value="1"/>
</dbReference>
<organism evidence="17 18">
    <name type="scientific">Daphnia galeata</name>
    <dbReference type="NCBI Taxonomy" id="27404"/>
    <lineage>
        <taxon>Eukaryota</taxon>
        <taxon>Metazoa</taxon>
        <taxon>Ecdysozoa</taxon>
        <taxon>Arthropoda</taxon>
        <taxon>Crustacea</taxon>
        <taxon>Branchiopoda</taxon>
        <taxon>Diplostraca</taxon>
        <taxon>Cladocera</taxon>
        <taxon>Anomopoda</taxon>
        <taxon>Daphniidae</taxon>
        <taxon>Daphnia</taxon>
    </lineage>
</organism>
<feature type="compositionally biased region" description="Basic residues" evidence="14">
    <location>
        <begin position="331"/>
        <end position="341"/>
    </location>
</feature>
<evidence type="ECO:0000256" key="1">
    <source>
        <dbReference type="ARBA" id="ARBA00004251"/>
    </source>
</evidence>
<dbReference type="GO" id="GO:0048513">
    <property type="term" value="P:animal organ development"/>
    <property type="evidence" value="ECO:0007669"/>
    <property type="project" value="TreeGrafter"/>
</dbReference>
<keyword evidence="12" id="KW-0393">Immunoglobulin domain</keyword>
<dbReference type="GO" id="GO:0008083">
    <property type="term" value="F:growth factor activity"/>
    <property type="evidence" value="ECO:0007669"/>
    <property type="project" value="UniProtKB-KW"/>
</dbReference>
<evidence type="ECO:0000256" key="13">
    <source>
        <dbReference type="PROSITE-ProRule" id="PRU00076"/>
    </source>
</evidence>
<gene>
    <name evidence="17" type="ORF">DGAL_LOCUS11764</name>
</gene>
<dbReference type="FunFam" id="2.60.40.10:FF:000107">
    <property type="entry name" value="Myosin, light chain kinase a"/>
    <property type="match status" value="1"/>
</dbReference>
<protein>
    <recommendedName>
        <fullName evidence="19">Pro-neuregulin-2, membrane-bound</fullName>
    </recommendedName>
</protein>
<dbReference type="GO" id="GO:0035556">
    <property type="term" value="P:intracellular signal transduction"/>
    <property type="evidence" value="ECO:0007669"/>
    <property type="project" value="TreeGrafter"/>
</dbReference>
<evidence type="ECO:0000256" key="4">
    <source>
        <dbReference type="ARBA" id="ARBA00022475"/>
    </source>
</evidence>
<dbReference type="GO" id="GO:0005615">
    <property type="term" value="C:extracellular space"/>
    <property type="evidence" value="ECO:0007669"/>
    <property type="project" value="TreeGrafter"/>
</dbReference>
<evidence type="ECO:0000256" key="11">
    <source>
        <dbReference type="ARBA" id="ARBA00023157"/>
    </source>
</evidence>
<name>A0A8J2RWA5_9CRUS</name>
<dbReference type="InterPro" id="IPR013098">
    <property type="entry name" value="Ig_I-set"/>
</dbReference>
<dbReference type="InterPro" id="IPR040180">
    <property type="entry name" value="Neuregulin"/>
</dbReference>
<dbReference type="PANTHER" id="PTHR11100:SF12">
    <property type="entry name" value="PROTEIN VEIN"/>
    <property type="match status" value="1"/>
</dbReference>
<evidence type="ECO:0000313" key="18">
    <source>
        <dbReference type="Proteomes" id="UP000789390"/>
    </source>
</evidence>
<dbReference type="GO" id="GO:0005886">
    <property type="term" value="C:plasma membrane"/>
    <property type="evidence" value="ECO:0007669"/>
    <property type="project" value="UniProtKB-SubCell"/>
</dbReference>
<dbReference type="InterPro" id="IPR036179">
    <property type="entry name" value="Ig-like_dom_sf"/>
</dbReference>